<reference evidence="2" key="1">
    <citation type="journal article" date="2021" name="Nat. Commun.">
        <title>Genetic determinants of endophytism in the Arabidopsis root mycobiome.</title>
        <authorList>
            <person name="Mesny F."/>
            <person name="Miyauchi S."/>
            <person name="Thiergart T."/>
            <person name="Pickel B."/>
            <person name="Atanasova L."/>
            <person name="Karlsson M."/>
            <person name="Huettel B."/>
            <person name="Barry K.W."/>
            <person name="Haridas S."/>
            <person name="Chen C."/>
            <person name="Bauer D."/>
            <person name="Andreopoulos W."/>
            <person name="Pangilinan J."/>
            <person name="LaButti K."/>
            <person name="Riley R."/>
            <person name="Lipzen A."/>
            <person name="Clum A."/>
            <person name="Drula E."/>
            <person name="Henrissat B."/>
            <person name="Kohler A."/>
            <person name="Grigoriev I.V."/>
            <person name="Martin F.M."/>
            <person name="Hacquard S."/>
        </authorList>
    </citation>
    <scope>NUCLEOTIDE SEQUENCE</scope>
    <source>
        <strain evidence="2">MPI-CAGE-AT-0147</strain>
    </source>
</reference>
<dbReference type="Proteomes" id="UP000738349">
    <property type="component" value="Unassembled WGS sequence"/>
</dbReference>
<feature type="signal peptide" evidence="1">
    <location>
        <begin position="1"/>
        <end position="32"/>
    </location>
</feature>
<organism evidence="2 3">
    <name type="scientific">Dactylonectria macrodidyma</name>
    <dbReference type="NCBI Taxonomy" id="307937"/>
    <lineage>
        <taxon>Eukaryota</taxon>
        <taxon>Fungi</taxon>
        <taxon>Dikarya</taxon>
        <taxon>Ascomycota</taxon>
        <taxon>Pezizomycotina</taxon>
        <taxon>Sordariomycetes</taxon>
        <taxon>Hypocreomycetidae</taxon>
        <taxon>Hypocreales</taxon>
        <taxon>Nectriaceae</taxon>
        <taxon>Dactylonectria</taxon>
    </lineage>
</organism>
<name>A0A9P9FSX8_9HYPO</name>
<protein>
    <recommendedName>
        <fullName evidence="4">Secreted protein</fullName>
    </recommendedName>
</protein>
<dbReference type="EMBL" id="JAGMUV010000001">
    <property type="protein sequence ID" value="KAH7175875.1"/>
    <property type="molecule type" value="Genomic_DNA"/>
</dbReference>
<evidence type="ECO:0000313" key="2">
    <source>
        <dbReference type="EMBL" id="KAH7175875.1"/>
    </source>
</evidence>
<evidence type="ECO:0000313" key="3">
    <source>
        <dbReference type="Proteomes" id="UP000738349"/>
    </source>
</evidence>
<evidence type="ECO:0000256" key="1">
    <source>
        <dbReference type="SAM" id="SignalP"/>
    </source>
</evidence>
<feature type="chain" id="PRO_5040121892" description="Secreted protein" evidence="1">
    <location>
        <begin position="33"/>
        <end position="85"/>
    </location>
</feature>
<evidence type="ECO:0008006" key="4">
    <source>
        <dbReference type="Google" id="ProtNLM"/>
    </source>
</evidence>
<comment type="caution">
    <text evidence="2">The sequence shown here is derived from an EMBL/GenBank/DDBJ whole genome shotgun (WGS) entry which is preliminary data.</text>
</comment>
<proteinExistence type="predicted"/>
<keyword evidence="1" id="KW-0732">Signal</keyword>
<gene>
    <name evidence="2" type="ORF">EDB81DRAFT_771302</name>
</gene>
<keyword evidence="3" id="KW-1185">Reference proteome</keyword>
<dbReference type="AlphaFoldDB" id="A0A9P9FSX8"/>
<sequence>MLKKLSLVCHHMCHFFFWLPLLSLIPPTFCQADIPSVGWLSAWTTSRRQPLATSSSWNTVTSACSGTNLRVSWVSARSSYGPAIT</sequence>
<accession>A0A9P9FSX8</accession>